<name>A0A2K8NUL1_9MOLU</name>
<dbReference type="KEGG" id="elj:ELUMI_v1c08090"/>
<dbReference type="OrthoDB" id="1778624at2"/>
<evidence type="ECO:0000313" key="3">
    <source>
        <dbReference type="EMBL" id="ATZ17530.1"/>
    </source>
</evidence>
<reference evidence="3 4" key="1">
    <citation type="submission" date="2017-11" db="EMBL/GenBank/DDBJ databases">
        <title>Genome sequence of Entomoplasma luminosum PIMN-1 (ATCC 49195).</title>
        <authorList>
            <person name="Lo W.-S."/>
            <person name="Gasparich G.E."/>
            <person name="Kuo C.-H."/>
        </authorList>
    </citation>
    <scope>NUCLEOTIDE SEQUENCE [LARGE SCALE GENOMIC DNA]</scope>
    <source>
        <strain evidence="3 4">PIMN-1</strain>
    </source>
</reference>
<comment type="similarity">
    <text evidence="1">Belongs to the LacAB/RpiB family.</text>
</comment>
<dbReference type="EMBL" id="CP024963">
    <property type="protein sequence ID" value="ATZ17530.1"/>
    <property type="molecule type" value="Genomic_DNA"/>
</dbReference>
<keyword evidence="3" id="KW-0413">Isomerase</keyword>
<dbReference type="GO" id="GO:0016861">
    <property type="term" value="F:intramolecular oxidoreductase activity, interconverting aldoses and ketoses"/>
    <property type="evidence" value="ECO:0007669"/>
    <property type="project" value="UniProtKB-ARBA"/>
</dbReference>
<dbReference type="AlphaFoldDB" id="A0A2K8NUL1"/>
<proteinExistence type="inferred from homology"/>
<dbReference type="GO" id="GO:0005975">
    <property type="term" value="P:carbohydrate metabolic process"/>
    <property type="evidence" value="ECO:0007669"/>
    <property type="project" value="InterPro"/>
</dbReference>
<organism evidence="3 4">
    <name type="scientific">Williamsoniiplasma luminosum</name>
    <dbReference type="NCBI Taxonomy" id="214888"/>
    <lineage>
        <taxon>Bacteria</taxon>
        <taxon>Bacillati</taxon>
        <taxon>Mycoplasmatota</taxon>
        <taxon>Mollicutes</taxon>
        <taxon>Entomoplasmatales</taxon>
        <taxon>Williamsoniiplasma</taxon>
    </lineage>
</organism>
<evidence type="ECO:0000313" key="4">
    <source>
        <dbReference type="Proteomes" id="UP000232063"/>
    </source>
</evidence>
<sequence>MEKIKLLLLGKNNFTYKEDLSKVIQDLKKELIVEEAEMSFEKLIEINDEIQTKKFDRLVIIEDFGSLPFMVLAKFHSNIVAQISDEYSSHMTSEHNGSNIMVIGSQLTGKDTIHNVVKQYVATDFAAGRHMVRIDMLNELV</sequence>
<dbReference type="Pfam" id="PF02502">
    <property type="entry name" value="LacAB_rpiB"/>
    <property type="match status" value="1"/>
</dbReference>
<dbReference type="SUPFAM" id="SSF89623">
    <property type="entry name" value="Ribose/Galactose isomerase RpiB/AlsB"/>
    <property type="match status" value="1"/>
</dbReference>
<dbReference type="RefSeq" id="WP_025734744.1">
    <property type="nucleotide sequence ID" value="NZ_CP024963.1"/>
</dbReference>
<evidence type="ECO:0000256" key="1">
    <source>
        <dbReference type="ARBA" id="ARBA00008754"/>
    </source>
</evidence>
<dbReference type="Proteomes" id="UP000232063">
    <property type="component" value="Chromosome"/>
</dbReference>
<accession>A0A2K8NUL1</accession>
<evidence type="ECO:0000256" key="2">
    <source>
        <dbReference type="SAM" id="Coils"/>
    </source>
</evidence>
<dbReference type="InterPro" id="IPR036569">
    <property type="entry name" value="RpiB_LacA_LacB_sf"/>
</dbReference>
<keyword evidence="4" id="KW-1185">Reference proteome</keyword>
<gene>
    <name evidence="3" type="primary">lacA</name>
    <name evidence="3" type="ORF">ELUMI_v1c08090</name>
</gene>
<protein>
    <submittedName>
        <fullName evidence="3">Galactose-6-phosphate isomerase</fullName>
    </submittedName>
</protein>
<dbReference type="InterPro" id="IPR003500">
    <property type="entry name" value="RpiB_LacA_LacB"/>
</dbReference>
<feature type="coiled-coil region" evidence="2">
    <location>
        <begin position="17"/>
        <end position="53"/>
    </location>
</feature>
<dbReference type="Gene3D" id="3.40.1400.10">
    <property type="entry name" value="Sugar-phosphate isomerase, RpiB/LacA/LacB"/>
    <property type="match status" value="1"/>
</dbReference>
<keyword evidence="2" id="KW-0175">Coiled coil</keyword>